<dbReference type="EMBL" id="AE017261">
    <property type="protein sequence ID" value="AAT43545.1"/>
    <property type="molecule type" value="Genomic_DNA"/>
</dbReference>
<name>Q6L0F7_PICTO</name>
<evidence type="ECO:0000313" key="4">
    <source>
        <dbReference type="Proteomes" id="UP000000438"/>
    </source>
</evidence>
<keyword evidence="2" id="KW-0378">Hydrolase</keyword>
<dbReference type="CDD" id="cd07581">
    <property type="entry name" value="nitrilase_3"/>
    <property type="match status" value="1"/>
</dbReference>
<dbReference type="STRING" id="263820.PTO0960"/>
<dbReference type="InterPro" id="IPR003010">
    <property type="entry name" value="C-N_Hydrolase"/>
</dbReference>
<dbReference type="KEGG" id="pto:PTO0960"/>
<accession>Q6L0F7</accession>
<organism evidence="2 4">
    <name type="scientific">Picrophilus torridus (strain ATCC 700027 / DSM 9790 / JCM 10055 / NBRC 100828 / KAW 2/3)</name>
    <dbReference type="NCBI Taxonomy" id="1122961"/>
    <lineage>
        <taxon>Archaea</taxon>
        <taxon>Methanobacteriati</taxon>
        <taxon>Thermoplasmatota</taxon>
        <taxon>Thermoplasmata</taxon>
        <taxon>Thermoplasmatales</taxon>
        <taxon>Picrophilaceae</taxon>
        <taxon>Picrophilus</taxon>
    </lineage>
</organism>
<dbReference type="AlphaFoldDB" id="Q6L0F7"/>
<reference evidence="2 4" key="1">
    <citation type="journal article" date="2004" name="Proc. Natl. Acad. Sci. U.S.A.">
        <title>Genome sequence of Picrophilus torridus and its implications for life around pH 0.</title>
        <authorList>
            <person name="Futterer O."/>
            <person name="Angelov A."/>
            <person name="Liesegang H."/>
            <person name="Gottschalk G."/>
            <person name="Schleper C."/>
            <person name="Schepers B."/>
            <person name="Dock C."/>
            <person name="Antranikian G."/>
            <person name="Liebl W."/>
        </authorList>
    </citation>
    <scope>NUCLEOTIDE SEQUENCE [LARGE SCALE GENOMIC DNA]</scope>
    <source>
        <strain evidence="4">ATCC 700027 / DSM 9790 / JCM 10055 / NBRC 100828</strain>
        <strain evidence="2">DSM 9790</strain>
    </source>
</reference>
<dbReference type="OrthoDB" id="39312at2157"/>
<dbReference type="HOGENOM" id="CLU_030130_1_2_2"/>
<dbReference type="FunCoup" id="Q6L0F7">
    <property type="interactions" value="39"/>
</dbReference>
<dbReference type="PaxDb" id="263820-PTO0960"/>
<dbReference type="InParanoid" id="Q6L0F7"/>
<dbReference type="PANTHER" id="PTHR23088:SF27">
    <property type="entry name" value="DEAMINATED GLUTATHIONE AMIDASE"/>
    <property type="match status" value="1"/>
</dbReference>
<evidence type="ECO:0000313" key="3">
    <source>
        <dbReference type="EMBL" id="SMD30142.1"/>
    </source>
</evidence>
<accession>A0A8G2FVB6</accession>
<evidence type="ECO:0000313" key="2">
    <source>
        <dbReference type="EMBL" id="AAT43545.1"/>
    </source>
</evidence>
<dbReference type="PANTHER" id="PTHR23088">
    <property type="entry name" value="NITRILASE-RELATED"/>
    <property type="match status" value="1"/>
</dbReference>
<dbReference type="GO" id="GO:0016787">
    <property type="term" value="F:hydrolase activity"/>
    <property type="evidence" value="ECO:0007669"/>
    <property type="project" value="UniProtKB-KW"/>
</dbReference>
<dbReference type="Gene3D" id="3.60.110.10">
    <property type="entry name" value="Carbon-nitrogen hydrolase"/>
    <property type="match status" value="1"/>
</dbReference>
<keyword evidence="5" id="KW-1185">Reference proteome</keyword>
<proteinExistence type="predicted"/>
<gene>
    <name evidence="2" type="ordered locus">PTO0960</name>
    <name evidence="3" type="ORF">SAMN02745355_0003</name>
</gene>
<dbReference type="Proteomes" id="UP000000438">
    <property type="component" value="Chromosome"/>
</dbReference>
<evidence type="ECO:0000313" key="5">
    <source>
        <dbReference type="Proteomes" id="UP000192315"/>
    </source>
</evidence>
<dbReference type="InterPro" id="IPR036526">
    <property type="entry name" value="C-N_Hydrolase_sf"/>
</dbReference>
<dbReference type="GeneID" id="2844047"/>
<dbReference type="RefSeq" id="WP_011177761.1">
    <property type="nucleotide sequence ID" value="NC_005877.1"/>
</dbReference>
<dbReference type="PROSITE" id="PS50263">
    <property type="entry name" value="CN_HYDROLASE"/>
    <property type="match status" value="1"/>
</dbReference>
<dbReference type="eggNOG" id="arCOG00062">
    <property type="taxonomic scope" value="Archaea"/>
</dbReference>
<feature type="domain" description="CN hydrolase" evidence="1">
    <location>
        <begin position="2"/>
        <end position="236"/>
    </location>
</feature>
<dbReference type="Pfam" id="PF00795">
    <property type="entry name" value="CN_hydrolase"/>
    <property type="match status" value="1"/>
</dbReference>
<dbReference type="PATRIC" id="fig|263820.9.peg.999"/>
<evidence type="ECO:0000259" key="1">
    <source>
        <dbReference type="PROSITE" id="PS50263"/>
    </source>
</evidence>
<protein>
    <submittedName>
        <fullName evidence="2">Carbon-nitrogen hydrolase family</fullName>
    </submittedName>
    <submittedName>
        <fullName evidence="3">Predicted amidohydrolase</fullName>
    </submittedName>
</protein>
<reference evidence="3 5" key="3">
    <citation type="submission" date="2017-04" db="EMBL/GenBank/DDBJ databases">
        <authorList>
            <person name="Varghese N."/>
            <person name="Submissions S."/>
        </authorList>
    </citation>
    <scope>NUCLEOTIDE SEQUENCE [LARGE SCALE GENOMIC DNA]</scope>
    <source>
        <strain evidence="3 5">DSM 9789</strain>
    </source>
</reference>
<sequence length="256" mass="29428">MIRIALTQIHSSMDKESNLEKLRKYTEIAASNGADLIVFPEYFMFYSNDKKYLNENAEPINGIWVKNVIKIFNENSISGIVCINELNDNNVFDTAVYISGDVKGYYRKKMLYDAFGYRESDIYKSGNGPFNLYRINDISFGILICYEIRFPELFRNYSKNGADMIIIPSGWFSGPVKEEQWLSLLRARALENTVYIASSNQIYGDFTGISAVADPIGIISERAGESETMIFYDVKKERINDVRQKMPLLEQLNNLR</sequence>
<dbReference type="Proteomes" id="UP000192315">
    <property type="component" value="Unassembled WGS sequence"/>
</dbReference>
<dbReference type="EMBL" id="FWYE01000001">
    <property type="protein sequence ID" value="SMD30142.1"/>
    <property type="molecule type" value="Genomic_DNA"/>
</dbReference>
<reference evidence="2" key="2">
    <citation type="submission" date="2004-02" db="EMBL/GenBank/DDBJ databases">
        <authorList>
            <person name="Fuetterer O."/>
            <person name="Angelov A."/>
            <person name="Liesegang H."/>
            <person name="Gottschalk G."/>
            <person name="Schleper C."/>
            <person name="Schepers B."/>
            <person name="Dock C."/>
            <person name="Antranikian G."/>
            <person name="Liebl W."/>
        </authorList>
    </citation>
    <scope>NUCLEOTIDE SEQUENCE</scope>
    <source>
        <strain evidence="2">DSM 9790</strain>
    </source>
</reference>
<dbReference type="SUPFAM" id="SSF56317">
    <property type="entry name" value="Carbon-nitrogen hydrolase"/>
    <property type="match status" value="1"/>
</dbReference>